<dbReference type="InterPro" id="IPR003646">
    <property type="entry name" value="SH3-like_bac-type"/>
</dbReference>
<dbReference type="PANTHER" id="PTHR34408">
    <property type="entry name" value="FAMILY PROTEIN, PUTATIVE-RELATED"/>
    <property type="match status" value="1"/>
</dbReference>
<dbReference type="GO" id="GO:0004040">
    <property type="term" value="F:amidase activity"/>
    <property type="evidence" value="ECO:0007669"/>
    <property type="project" value="InterPro"/>
</dbReference>
<feature type="domain" description="SH3b" evidence="2">
    <location>
        <begin position="514"/>
        <end position="584"/>
    </location>
</feature>
<evidence type="ECO:0000259" key="2">
    <source>
        <dbReference type="SMART" id="SM00287"/>
    </source>
</evidence>
<feature type="domain" description="SH3b" evidence="2">
    <location>
        <begin position="255"/>
        <end position="319"/>
    </location>
</feature>
<dbReference type="EMBL" id="JALP01000103">
    <property type="protein sequence ID" value="THG90931.1"/>
    <property type="molecule type" value="Genomic_DNA"/>
</dbReference>
<dbReference type="RefSeq" id="WP_136445986.1">
    <property type="nucleotide sequence ID" value="NZ_JALP01000103.1"/>
</dbReference>
<dbReference type="Pfam" id="PF01832">
    <property type="entry name" value="Glucosaminidase"/>
    <property type="match status" value="1"/>
</dbReference>
<dbReference type="Proteomes" id="UP000297014">
    <property type="component" value="Unassembled WGS sequence"/>
</dbReference>
<feature type="domain" description="Mannosyl-glycoprotein endo-beta-N-acetylglucosamidase-like" evidence="1">
    <location>
        <begin position="606"/>
        <end position="768"/>
    </location>
</feature>
<dbReference type="Gene3D" id="2.30.30.40">
    <property type="entry name" value="SH3 Domains"/>
    <property type="match status" value="1"/>
</dbReference>
<name>A0A4S4K062_ALKAL</name>
<feature type="domain" description="SH3b" evidence="2">
    <location>
        <begin position="32"/>
        <end position="95"/>
    </location>
</feature>
<organism evidence="3 4">
    <name type="scientific">Alkalihalobacillus alcalophilus ATCC 27647 = CGMCC 1.3604</name>
    <dbReference type="NCBI Taxonomy" id="1218173"/>
    <lineage>
        <taxon>Bacteria</taxon>
        <taxon>Bacillati</taxon>
        <taxon>Bacillota</taxon>
        <taxon>Bacilli</taxon>
        <taxon>Bacillales</taxon>
        <taxon>Bacillaceae</taxon>
        <taxon>Alkalihalobacillus</taxon>
    </lineage>
</organism>
<evidence type="ECO:0000313" key="3">
    <source>
        <dbReference type="EMBL" id="THG90931.1"/>
    </source>
</evidence>
<feature type="non-terminal residue" evidence="3">
    <location>
        <position position="1"/>
    </location>
</feature>
<dbReference type="Gene3D" id="1.10.530.10">
    <property type="match status" value="1"/>
</dbReference>
<gene>
    <name evidence="3" type="ORF">AJ85_08150</name>
</gene>
<evidence type="ECO:0000313" key="4">
    <source>
        <dbReference type="Proteomes" id="UP000297014"/>
    </source>
</evidence>
<dbReference type="InterPro" id="IPR052354">
    <property type="entry name" value="Cell_Wall_Dynamics_Protein"/>
</dbReference>
<dbReference type="PANTHER" id="PTHR34408:SF1">
    <property type="entry name" value="GLYCOSYL HYDROLASE FAMILY 19 DOMAIN-CONTAINING PROTEIN HI_1415"/>
    <property type="match status" value="1"/>
</dbReference>
<protein>
    <recommendedName>
        <fullName evidence="5">Mannosyl-glycoprotein endo-beta-N-acetylglucosamidase</fullName>
    </recommendedName>
</protein>
<accession>A0A4S4K062</accession>
<reference evidence="3 4" key="1">
    <citation type="submission" date="2014-01" db="EMBL/GenBank/DDBJ databases">
        <title>Draft genome sequencing of Bacillus alcalophilus CGMCC 1.3604.</title>
        <authorList>
            <person name="Yang J."/>
            <person name="Diao L."/>
            <person name="Yang S."/>
        </authorList>
    </citation>
    <scope>NUCLEOTIDE SEQUENCE [LARGE SCALE GENOMIC DNA]</scope>
    <source>
        <strain evidence="3 4">CGMCC 1.3604</strain>
    </source>
</reference>
<evidence type="ECO:0000259" key="1">
    <source>
        <dbReference type="SMART" id="SM00047"/>
    </source>
</evidence>
<dbReference type="AlphaFoldDB" id="A0A4S4K062"/>
<proteinExistence type="predicted"/>
<evidence type="ECO:0008006" key="5">
    <source>
        <dbReference type="Google" id="ProtNLM"/>
    </source>
</evidence>
<comment type="caution">
    <text evidence="3">The sequence shown here is derived from an EMBL/GenBank/DDBJ whole genome shotgun (WGS) entry which is preliminary data.</text>
</comment>
<dbReference type="Pfam" id="PF08239">
    <property type="entry name" value="SH3_3"/>
    <property type="match status" value="1"/>
</dbReference>
<dbReference type="OrthoDB" id="9816557at2"/>
<dbReference type="SMART" id="SM00287">
    <property type="entry name" value="SH3b"/>
    <property type="match status" value="4"/>
</dbReference>
<dbReference type="SMART" id="SM00047">
    <property type="entry name" value="LYZ2"/>
    <property type="match status" value="1"/>
</dbReference>
<sequence length="773" mass="86140">GLTEEEGLTEEKKLSKGLSIATFSNTMALASSFNNYFKADRNVAVYDNSGGTLVQVGTLRGGQVFPIISDYGNWHRISFGDGYGYVRKIDTSPDNGNSVRNKNNNFNNSTAISIIPNQNISVYDNSTGSLVPFGSILRGVSYPIINEYGPNWYRVDLGGRVGFIRQSDVKTEIKEFSVDDEYFETVRNTTVYDNSTGALLPKGLLRAGEHYPRVSDYGNWHRVDYGDGYGYIRKSDTIPSDGKSISNQNTSFNNSNAVSIVPERNISVYDNTSGTLLPFATIYNNVSYPIINEYGSNWYRVDVSGRVGFVRQSDVKTITKEFQTSDKYFEVIRNTTIYDNSTGSLVAKGTINAGEHYPRVSDYGNWHRIQYGNEYGYIRKADTAPSTGSSVKNENTTFRNSDRSFNTNKNVIVYDNTSGSLVPFATINNGEIYPFVNEYGTNWYRVIVADRVGFVRSADVSVGPVKIYDTTSYNYSLNEMLDRQMRVNPQTDLYRNQNAFVSRDFISTGSGSFPKTGRVTASTLNVREQANTNSWIFGTLSNGSNVNLVGQTGNWYEIRFGAWRSAKREDVRRYVDPNNFDKDSRDYLQFLQLSRSAGTSATELNKALTGKGVLAGTGAAFKTASETHSINEIYLIAHALLETGHGQSTLAKGIRVTEVGGKAVEPKVVYNMFGIGAFDGVAERAGAEYAYNAGWDTPEKAIIGGARFIGQSYINHPTHKQDTLYKMRWNPGSPATHQYATDIGWAVKQVSLMDQLYNQMNNYTMYFDVPKYK</sequence>
<dbReference type="InterPro" id="IPR002901">
    <property type="entry name" value="MGlyc_endo_b_GlcNAc-like_dom"/>
</dbReference>
<feature type="domain" description="SH3b" evidence="2">
    <location>
        <begin position="109"/>
        <end position="173"/>
    </location>
</feature>